<reference evidence="1" key="1">
    <citation type="journal article" date="2014" name="Int. J. Syst. Evol. Microbiol.">
        <title>Complete genome sequence of Corynebacterium casei LMG S-19264T (=DSM 44701T), isolated from a smear-ripened cheese.</title>
        <authorList>
            <consortium name="US DOE Joint Genome Institute (JGI-PGF)"/>
            <person name="Walter F."/>
            <person name="Albersmeier A."/>
            <person name="Kalinowski J."/>
            <person name="Ruckert C."/>
        </authorList>
    </citation>
    <scope>NUCLEOTIDE SEQUENCE</scope>
    <source>
        <strain evidence="1">CGMCC 1.15725</strain>
    </source>
</reference>
<protein>
    <recommendedName>
        <fullName evidence="3">Acyl carrier protein</fullName>
    </recommendedName>
</protein>
<dbReference type="AlphaFoldDB" id="A0A8J2YQM9"/>
<evidence type="ECO:0008006" key="3">
    <source>
        <dbReference type="Google" id="ProtNLM"/>
    </source>
</evidence>
<evidence type="ECO:0000313" key="1">
    <source>
        <dbReference type="EMBL" id="GGF02874.1"/>
    </source>
</evidence>
<keyword evidence="2" id="KW-1185">Reference proteome</keyword>
<dbReference type="Proteomes" id="UP000646365">
    <property type="component" value="Unassembled WGS sequence"/>
</dbReference>
<name>A0A8J2YQM9_9PROT</name>
<evidence type="ECO:0000313" key="2">
    <source>
        <dbReference type="Proteomes" id="UP000646365"/>
    </source>
</evidence>
<accession>A0A8J2YQM9</accession>
<reference evidence="1" key="2">
    <citation type="submission" date="2020-09" db="EMBL/GenBank/DDBJ databases">
        <authorList>
            <person name="Sun Q."/>
            <person name="Zhou Y."/>
        </authorList>
    </citation>
    <scope>NUCLEOTIDE SEQUENCE</scope>
    <source>
        <strain evidence="1">CGMCC 1.15725</strain>
    </source>
</reference>
<comment type="caution">
    <text evidence="1">The sequence shown here is derived from an EMBL/GenBank/DDBJ whole genome shotgun (WGS) entry which is preliminary data.</text>
</comment>
<organism evidence="1 2">
    <name type="scientific">Aliidongia dinghuensis</name>
    <dbReference type="NCBI Taxonomy" id="1867774"/>
    <lineage>
        <taxon>Bacteria</taxon>
        <taxon>Pseudomonadati</taxon>
        <taxon>Pseudomonadota</taxon>
        <taxon>Alphaproteobacteria</taxon>
        <taxon>Rhodospirillales</taxon>
        <taxon>Dongiaceae</taxon>
        <taxon>Aliidongia</taxon>
    </lineage>
</organism>
<sequence length="104" mass="12066">MHMFRWIVKLIRDEYGIDEKQLIRTAVLETDLGLSLEQVERVLEFVSDSFEIRFPDGTLDEVLRLEELCLVASWLKGFYKRPPFIGLQYETACRALNPGASTEV</sequence>
<gene>
    <name evidence="1" type="ORF">GCM10011611_05460</name>
</gene>
<proteinExistence type="predicted"/>
<dbReference type="EMBL" id="BMJQ01000001">
    <property type="protein sequence ID" value="GGF02874.1"/>
    <property type="molecule type" value="Genomic_DNA"/>
</dbReference>